<name>A0A7W4K3Z4_9PROT</name>
<sequence>MCQFSTGTSPVLSAPLFHRAATAGVRIGAARRSLAEASLLEDEAADAAVSAAARAMWRREADAFHRSARRLLLDAAQ</sequence>
<reference evidence="1 2" key="1">
    <citation type="submission" date="2020-04" db="EMBL/GenBank/DDBJ databases">
        <title>Description of novel Gluconacetobacter.</title>
        <authorList>
            <person name="Sombolestani A."/>
        </authorList>
    </citation>
    <scope>NUCLEOTIDE SEQUENCE [LARGE SCALE GENOMIC DNA]</scope>
    <source>
        <strain evidence="1 2">LMG 22058</strain>
    </source>
</reference>
<dbReference type="AlphaFoldDB" id="A0A7W4K3Z4"/>
<accession>A0A7W4K3Z4</accession>
<organism evidence="1 2">
    <name type="scientific">Gluconacetobacter dulcium</name>
    <dbReference type="NCBI Taxonomy" id="2729096"/>
    <lineage>
        <taxon>Bacteria</taxon>
        <taxon>Pseudomonadati</taxon>
        <taxon>Pseudomonadota</taxon>
        <taxon>Alphaproteobacteria</taxon>
        <taxon>Acetobacterales</taxon>
        <taxon>Acetobacteraceae</taxon>
        <taxon>Gluconacetobacter</taxon>
    </lineage>
</organism>
<evidence type="ECO:0000313" key="2">
    <source>
        <dbReference type="Proteomes" id="UP000530320"/>
    </source>
</evidence>
<protein>
    <submittedName>
        <fullName evidence="1">Uncharacterized protein</fullName>
    </submittedName>
</protein>
<dbReference type="EMBL" id="JABEQP010000063">
    <property type="protein sequence ID" value="MBB2199956.1"/>
    <property type="molecule type" value="Genomic_DNA"/>
</dbReference>
<proteinExistence type="predicted"/>
<dbReference type="RefSeq" id="WP_183010837.1">
    <property type="nucleotide sequence ID" value="NZ_JABEQP010000063.1"/>
</dbReference>
<gene>
    <name evidence="1" type="ORF">HLH44_21540</name>
</gene>
<evidence type="ECO:0000313" key="1">
    <source>
        <dbReference type="EMBL" id="MBB2199956.1"/>
    </source>
</evidence>
<comment type="caution">
    <text evidence="1">The sequence shown here is derived from an EMBL/GenBank/DDBJ whole genome shotgun (WGS) entry which is preliminary data.</text>
</comment>
<dbReference type="Proteomes" id="UP000530320">
    <property type="component" value="Unassembled WGS sequence"/>
</dbReference>